<protein>
    <submittedName>
        <fullName evidence="8">RagB/SusD domain-containing protein</fullName>
    </submittedName>
</protein>
<dbReference type="GO" id="GO:0009279">
    <property type="term" value="C:cell outer membrane"/>
    <property type="evidence" value="ECO:0007669"/>
    <property type="project" value="UniProtKB-SubCell"/>
</dbReference>
<dbReference type="AlphaFoldDB" id="F4CBG8"/>
<dbReference type="HOGENOM" id="CLU_015553_0_1_10"/>
<dbReference type="eggNOG" id="COG0457">
    <property type="taxonomic scope" value="Bacteria"/>
</dbReference>
<feature type="domain" description="RagB/SusD" evidence="6">
    <location>
        <begin position="269"/>
        <end position="579"/>
    </location>
</feature>
<keyword evidence="5" id="KW-0998">Cell outer membrane</keyword>
<name>F4CBG8_SPHS2</name>
<keyword evidence="4" id="KW-0472">Membrane</keyword>
<dbReference type="Gene3D" id="1.25.40.390">
    <property type="match status" value="1"/>
</dbReference>
<dbReference type="EMBL" id="CP002584">
    <property type="protein sequence ID" value="ADZ77416.1"/>
    <property type="molecule type" value="Genomic_DNA"/>
</dbReference>
<dbReference type="InterPro" id="IPR011990">
    <property type="entry name" value="TPR-like_helical_dom_sf"/>
</dbReference>
<sequence length="579" mass="65112">MKTYLLILVSVLMLLFSGCSKDFLDRLPESDISPQLYFNTENDLIVYTNSFYDDLPGTSIYGADNESDNIEPSAISLLMSGKRTVPGSASDAGWTWQSLRNVNFFLENYQKAAVSQEIKDQYAGLARFFRAWFYFKKVQRFGDVPWYSSSLNVNSPELYKARDPRVLVVDSIRADLDFAIAHLGAEKNISRINKWTALALKSRVCLFEGTFRKYHDELNLISTAEALLQEAQEAAAQIMQSGLYKLYSTGQPTQDYQNLFTAESANTDEIILAEVYDASFNKTHTANGAYTSPTLGNPGFTKSFVNSYLMKDGSSFTNRPDADKMVFSEEVKDRDPRLAQTLRTPGYKRTGTNTVLNPDFTNALTGYQCIKYVTGVNQDGYNSNTNDLPVFRYAEVLLNYAEAKAELGSFTQSDADLSINLLRARVGMAPMQVGALVTDAYQRSLYAHDVSNLIVELRRERRVELAMEGFRYHDIMRWKEGHLLAETFQGMYFPGKGTFDLDGNGNDDFALVDEKPANPIAGIQYYILGNDKALSEGNSGNLIVHPTTVKVFDENKDYLYPLPSSELTLNENLVQNPNW</sequence>
<keyword evidence="3" id="KW-0732">Signal</keyword>
<dbReference type="Pfam" id="PF07980">
    <property type="entry name" value="SusD_RagB"/>
    <property type="match status" value="1"/>
</dbReference>
<evidence type="ECO:0000256" key="3">
    <source>
        <dbReference type="ARBA" id="ARBA00022729"/>
    </source>
</evidence>
<organism evidence="8">
    <name type="scientific">Sphingobacterium sp. (strain 21)</name>
    <dbReference type="NCBI Taxonomy" id="743722"/>
    <lineage>
        <taxon>Bacteria</taxon>
        <taxon>Pseudomonadati</taxon>
        <taxon>Bacteroidota</taxon>
        <taxon>Sphingobacteriia</taxon>
        <taxon>Sphingobacteriales</taxon>
        <taxon>Sphingobacteriaceae</taxon>
        <taxon>Sphingobacterium</taxon>
    </lineage>
</organism>
<comment type="subcellular location">
    <subcellularLocation>
        <location evidence="1">Cell outer membrane</location>
    </subcellularLocation>
</comment>
<evidence type="ECO:0000256" key="2">
    <source>
        <dbReference type="ARBA" id="ARBA00006275"/>
    </source>
</evidence>
<evidence type="ECO:0000313" key="8">
    <source>
        <dbReference type="EMBL" id="ADZ77416.1"/>
    </source>
</evidence>
<accession>F4CBG8</accession>
<dbReference type="KEGG" id="shg:Sph21_0840"/>
<evidence type="ECO:0000256" key="5">
    <source>
        <dbReference type="ARBA" id="ARBA00023237"/>
    </source>
</evidence>
<proteinExistence type="inferred from homology"/>
<dbReference type="OrthoDB" id="5694214at2"/>
<reference evidence="8" key="1">
    <citation type="submission" date="2011-03" db="EMBL/GenBank/DDBJ databases">
        <title>Complete sequence of Sphingobacterium sp. 21.</title>
        <authorList>
            <consortium name="US DOE Joint Genome Institute"/>
            <person name="Lucas S."/>
            <person name="Copeland A."/>
            <person name="Lapidus A."/>
            <person name="Cheng J.-F."/>
            <person name="Goodwin L."/>
            <person name="Pitluck S."/>
            <person name="Davenport K."/>
            <person name="Detter J.C."/>
            <person name="Han C."/>
            <person name="Tapia R."/>
            <person name="Land M."/>
            <person name="Hauser L."/>
            <person name="Kyrpides N."/>
            <person name="Ivanova N."/>
            <person name="Ovchinnikova G."/>
            <person name="Pagani I."/>
            <person name="Siebers A.K."/>
            <person name="Allgaier M."/>
            <person name="Thelen M.P."/>
            <person name="Hugenholtz P."/>
            <person name="Woyke T."/>
        </authorList>
    </citation>
    <scope>NUCLEOTIDE SEQUENCE</scope>
    <source>
        <strain evidence="8">21</strain>
    </source>
</reference>
<gene>
    <name evidence="8" type="ordered locus">Sph21_0840</name>
</gene>
<evidence type="ECO:0000256" key="1">
    <source>
        <dbReference type="ARBA" id="ARBA00004442"/>
    </source>
</evidence>
<comment type="similarity">
    <text evidence="2">Belongs to the SusD family.</text>
</comment>
<dbReference type="InterPro" id="IPR012944">
    <property type="entry name" value="SusD_RagB_dom"/>
</dbReference>
<dbReference type="Pfam" id="PF14322">
    <property type="entry name" value="SusD-like_3"/>
    <property type="match status" value="1"/>
</dbReference>
<dbReference type="SUPFAM" id="SSF48452">
    <property type="entry name" value="TPR-like"/>
    <property type="match status" value="1"/>
</dbReference>
<dbReference type="PROSITE" id="PS51257">
    <property type="entry name" value="PROKAR_LIPOPROTEIN"/>
    <property type="match status" value="1"/>
</dbReference>
<evidence type="ECO:0000259" key="6">
    <source>
        <dbReference type="Pfam" id="PF07980"/>
    </source>
</evidence>
<dbReference type="STRING" id="743722.Sph21_0840"/>
<dbReference type="InterPro" id="IPR033985">
    <property type="entry name" value="SusD-like_N"/>
</dbReference>
<evidence type="ECO:0000259" key="7">
    <source>
        <dbReference type="Pfam" id="PF14322"/>
    </source>
</evidence>
<dbReference type="PATRIC" id="fig|743722.3.peg.900"/>
<feature type="domain" description="SusD-like N-terminal" evidence="7">
    <location>
        <begin position="22"/>
        <end position="206"/>
    </location>
</feature>
<evidence type="ECO:0000256" key="4">
    <source>
        <dbReference type="ARBA" id="ARBA00023136"/>
    </source>
</evidence>